<evidence type="ECO:0000313" key="1">
    <source>
        <dbReference type="EMBL" id="MFJ3046204.1"/>
    </source>
</evidence>
<organism evidence="1 2">
    <name type="scientific">Herbaspirillum chlorophenolicum</name>
    <dbReference type="NCBI Taxonomy" id="211589"/>
    <lineage>
        <taxon>Bacteria</taxon>
        <taxon>Pseudomonadati</taxon>
        <taxon>Pseudomonadota</taxon>
        <taxon>Betaproteobacteria</taxon>
        <taxon>Burkholderiales</taxon>
        <taxon>Oxalobacteraceae</taxon>
        <taxon>Herbaspirillum</taxon>
    </lineage>
</organism>
<comment type="caution">
    <text evidence="1">The sequence shown here is derived from an EMBL/GenBank/DDBJ whole genome shotgun (WGS) entry which is preliminary data.</text>
</comment>
<sequence length="68" mass="7727">MSNHASPFLIRRYLQTYLFGFDSSWPTQSYKEALPAIVSLSDSEDNLAIPQALPTGMERKPSRLKKLL</sequence>
<name>A0ABW8EY22_9BURK</name>
<proteinExistence type="predicted"/>
<evidence type="ECO:0000313" key="2">
    <source>
        <dbReference type="Proteomes" id="UP001617427"/>
    </source>
</evidence>
<dbReference type="RefSeq" id="WP_402700170.1">
    <property type="nucleotide sequence ID" value="NZ_JBIUZV010000004.1"/>
</dbReference>
<reference evidence="1 2" key="1">
    <citation type="submission" date="2024-10" db="EMBL/GenBank/DDBJ databases">
        <title>The Natural Products Discovery Center: Release of the First 8490 Sequenced Strains for Exploring Actinobacteria Biosynthetic Diversity.</title>
        <authorList>
            <person name="Kalkreuter E."/>
            <person name="Kautsar S.A."/>
            <person name="Yang D."/>
            <person name="Bader C.D."/>
            <person name="Teijaro C.N."/>
            <person name="Fluegel L."/>
            <person name="Davis C.M."/>
            <person name="Simpson J.R."/>
            <person name="Lauterbach L."/>
            <person name="Steele A.D."/>
            <person name="Gui C."/>
            <person name="Meng S."/>
            <person name="Li G."/>
            <person name="Viehrig K."/>
            <person name="Ye F."/>
            <person name="Su P."/>
            <person name="Kiefer A.F."/>
            <person name="Nichols A."/>
            <person name="Cepeda A.J."/>
            <person name="Yan W."/>
            <person name="Fan B."/>
            <person name="Jiang Y."/>
            <person name="Adhikari A."/>
            <person name="Zheng C.-J."/>
            <person name="Schuster L."/>
            <person name="Cowan T.M."/>
            <person name="Smanski M.J."/>
            <person name="Chevrette M.G."/>
            <person name="De Carvalho L.P.S."/>
            <person name="Shen B."/>
        </authorList>
    </citation>
    <scope>NUCLEOTIDE SEQUENCE [LARGE SCALE GENOMIC DNA]</scope>
    <source>
        <strain evidence="1 2">NPDC087045</strain>
    </source>
</reference>
<dbReference type="EMBL" id="JBIUZV010000004">
    <property type="protein sequence ID" value="MFJ3046204.1"/>
    <property type="molecule type" value="Genomic_DNA"/>
</dbReference>
<gene>
    <name evidence="1" type="ORF">ACIPEN_10255</name>
</gene>
<dbReference type="Proteomes" id="UP001617427">
    <property type="component" value="Unassembled WGS sequence"/>
</dbReference>
<protein>
    <submittedName>
        <fullName evidence="1">Uncharacterized protein</fullName>
    </submittedName>
</protein>
<accession>A0ABW8EY22</accession>
<keyword evidence="2" id="KW-1185">Reference proteome</keyword>